<accession>A0A4Y2X7J0</accession>
<dbReference type="AlphaFoldDB" id="A0A4Y2X7J0"/>
<proteinExistence type="predicted"/>
<organism evidence="1 2">
    <name type="scientific">Araneus ventricosus</name>
    <name type="common">Orbweaver spider</name>
    <name type="synonym">Epeira ventricosa</name>
    <dbReference type="NCBI Taxonomy" id="182803"/>
    <lineage>
        <taxon>Eukaryota</taxon>
        <taxon>Metazoa</taxon>
        <taxon>Ecdysozoa</taxon>
        <taxon>Arthropoda</taxon>
        <taxon>Chelicerata</taxon>
        <taxon>Arachnida</taxon>
        <taxon>Araneae</taxon>
        <taxon>Araneomorphae</taxon>
        <taxon>Entelegynae</taxon>
        <taxon>Araneoidea</taxon>
        <taxon>Araneidae</taxon>
        <taxon>Araneus</taxon>
    </lineage>
</organism>
<reference evidence="1 2" key="1">
    <citation type="journal article" date="2019" name="Sci. Rep.">
        <title>Orb-weaving spider Araneus ventricosus genome elucidates the spidroin gene catalogue.</title>
        <authorList>
            <person name="Kono N."/>
            <person name="Nakamura H."/>
            <person name="Ohtoshi R."/>
            <person name="Moran D.A.P."/>
            <person name="Shinohara A."/>
            <person name="Yoshida Y."/>
            <person name="Fujiwara M."/>
            <person name="Mori M."/>
            <person name="Tomita M."/>
            <person name="Arakawa K."/>
        </authorList>
    </citation>
    <scope>NUCLEOTIDE SEQUENCE [LARGE SCALE GENOMIC DNA]</scope>
</reference>
<comment type="caution">
    <text evidence="1">The sequence shown here is derived from an EMBL/GenBank/DDBJ whole genome shotgun (WGS) entry which is preliminary data.</text>
</comment>
<evidence type="ECO:0000313" key="1">
    <source>
        <dbReference type="EMBL" id="GBO44894.1"/>
    </source>
</evidence>
<dbReference type="Proteomes" id="UP000499080">
    <property type="component" value="Unassembled WGS sequence"/>
</dbReference>
<dbReference type="EMBL" id="BGPR01071809">
    <property type="protein sequence ID" value="GBO44894.1"/>
    <property type="molecule type" value="Genomic_DNA"/>
</dbReference>
<keyword evidence="2" id="KW-1185">Reference proteome</keyword>
<evidence type="ECO:0000313" key="2">
    <source>
        <dbReference type="Proteomes" id="UP000499080"/>
    </source>
</evidence>
<gene>
    <name evidence="1" type="ORF">AVEN_88590_1</name>
</gene>
<protein>
    <submittedName>
        <fullName evidence="1">Uncharacterized protein</fullName>
    </submittedName>
</protein>
<sequence>MPRTTLLNHCHMPRTTPEHRITMLSYTKNHLWNWYRQPEFSTPEVLTFPPSDHHLNLRSLDLATRQPRPPFLMRRLPLDARCLESSWGLATLFDTWEHNFIFPIRHVSGETILF</sequence>
<name>A0A4Y2X7J0_ARAVE</name>